<evidence type="ECO:0000313" key="2">
    <source>
        <dbReference type="Proteomes" id="UP000616114"/>
    </source>
</evidence>
<dbReference type="Proteomes" id="UP000616114">
    <property type="component" value="Unassembled WGS sequence"/>
</dbReference>
<evidence type="ECO:0000313" key="1">
    <source>
        <dbReference type="EMBL" id="GGA03288.1"/>
    </source>
</evidence>
<sequence>MAGETPASRATSSTLTLMLTILGRSAITAVPCSAAGARATVPASAAPGRRCDVEPTLRTGVPLARREEVNWMQLSASEGE</sequence>
<reference evidence="1" key="2">
    <citation type="submission" date="2020-09" db="EMBL/GenBank/DDBJ databases">
        <authorList>
            <person name="Sun Q."/>
            <person name="Zhou Y."/>
        </authorList>
    </citation>
    <scope>NUCLEOTIDE SEQUENCE</scope>
    <source>
        <strain evidence="1">CGMCC 1.12785</strain>
    </source>
</reference>
<name>A0A8J2TVD9_9MICO</name>
<keyword evidence="2" id="KW-1185">Reference proteome</keyword>
<comment type="caution">
    <text evidence="1">The sequence shown here is derived from an EMBL/GenBank/DDBJ whole genome shotgun (WGS) entry which is preliminary data.</text>
</comment>
<reference evidence="1" key="1">
    <citation type="journal article" date="2014" name="Int. J. Syst. Evol. Microbiol.">
        <title>Complete genome sequence of Corynebacterium casei LMG S-19264T (=DSM 44701T), isolated from a smear-ripened cheese.</title>
        <authorList>
            <consortium name="US DOE Joint Genome Institute (JGI-PGF)"/>
            <person name="Walter F."/>
            <person name="Albersmeier A."/>
            <person name="Kalinowski J."/>
            <person name="Ruckert C."/>
        </authorList>
    </citation>
    <scope>NUCLEOTIDE SEQUENCE</scope>
    <source>
        <strain evidence="1">CGMCC 1.12785</strain>
    </source>
</reference>
<organism evidence="1 2">
    <name type="scientific">Sediminivirga luteola</name>
    <dbReference type="NCBI Taxonomy" id="1774748"/>
    <lineage>
        <taxon>Bacteria</taxon>
        <taxon>Bacillati</taxon>
        <taxon>Actinomycetota</taxon>
        <taxon>Actinomycetes</taxon>
        <taxon>Micrococcales</taxon>
        <taxon>Brevibacteriaceae</taxon>
        <taxon>Sediminivirga</taxon>
    </lineage>
</organism>
<proteinExistence type="predicted"/>
<gene>
    <name evidence="1" type="ORF">GCM10011333_02480</name>
</gene>
<dbReference type="EMBL" id="BMFY01000001">
    <property type="protein sequence ID" value="GGA03288.1"/>
    <property type="molecule type" value="Genomic_DNA"/>
</dbReference>
<dbReference type="AlphaFoldDB" id="A0A8J2TVD9"/>
<protein>
    <submittedName>
        <fullName evidence="1">Uncharacterized protein</fullName>
    </submittedName>
</protein>
<accession>A0A8J2TVD9</accession>